<evidence type="ECO:0000256" key="1">
    <source>
        <dbReference type="SAM" id="MobiDB-lite"/>
    </source>
</evidence>
<feature type="region of interest" description="Disordered" evidence="1">
    <location>
        <begin position="1"/>
        <end position="22"/>
    </location>
</feature>
<dbReference type="EMBL" id="GL536784">
    <property type="protein sequence ID" value="EFQ87758.1"/>
    <property type="molecule type" value="Genomic_DNA"/>
</dbReference>
<accession>E3S2P2</accession>
<dbReference type="KEGG" id="pte:PTT_16604"/>
<protein>
    <submittedName>
        <fullName evidence="2">Uncharacterized protein</fullName>
    </submittedName>
</protein>
<keyword evidence="3" id="KW-1185">Reference proteome</keyword>
<organism evidence="3">
    <name type="scientific">Pyrenophora teres f. teres (strain 0-1)</name>
    <name type="common">Barley net blotch fungus</name>
    <name type="synonym">Drechslera teres f. teres</name>
    <dbReference type="NCBI Taxonomy" id="861557"/>
    <lineage>
        <taxon>Eukaryota</taxon>
        <taxon>Fungi</taxon>
        <taxon>Dikarya</taxon>
        <taxon>Ascomycota</taxon>
        <taxon>Pezizomycotina</taxon>
        <taxon>Dothideomycetes</taxon>
        <taxon>Pleosporomycetidae</taxon>
        <taxon>Pleosporales</taxon>
        <taxon>Pleosporineae</taxon>
        <taxon>Pleosporaceae</taxon>
        <taxon>Pyrenophora</taxon>
    </lineage>
</organism>
<reference evidence="2 3" key="1">
    <citation type="journal article" date="2010" name="Genome Biol.">
        <title>A first genome assembly of the barley fungal pathogen Pyrenophora teres f. teres.</title>
        <authorList>
            <person name="Ellwood S.R."/>
            <person name="Liu Z."/>
            <person name="Syme R.A."/>
            <person name="Lai Z."/>
            <person name="Hane J.K."/>
            <person name="Keiper F."/>
            <person name="Moffat C.S."/>
            <person name="Oliver R.P."/>
            <person name="Friesen T.L."/>
        </authorList>
    </citation>
    <scope>NUCLEOTIDE SEQUENCE [LARGE SCALE GENOMIC DNA]</scope>
    <source>
        <strain evidence="2 3">0-1</strain>
    </source>
</reference>
<sequence length="55" mass="5889">MPSERRSVRSSAVRPSAAASSGTIVVKIGSQGKEYILSSTTLDTYKKLHPPRGKT</sequence>
<evidence type="ECO:0000313" key="2">
    <source>
        <dbReference type="EMBL" id="EFQ87758.1"/>
    </source>
</evidence>
<gene>
    <name evidence="2" type="ORF">PTT_16604</name>
</gene>
<evidence type="ECO:0000313" key="3">
    <source>
        <dbReference type="Proteomes" id="UP000001067"/>
    </source>
</evidence>
<dbReference type="AlphaFoldDB" id="E3S2P2"/>
<dbReference type="Proteomes" id="UP000001067">
    <property type="component" value="Unassembled WGS sequence"/>
</dbReference>
<proteinExistence type="predicted"/>
<name>E3S2P2_PYRTT</name>
<dbReference type="HOGENOM" id="CLU_3033482_0_0_1"/>
<feature type="compositionally biased region" description="Low complexity" evidence="1">
    <location>
        <begin position="8"/>
        <end position="21"/>
    </location>
</feature>